<keyword evidence="2" id="KW-1185">Reference proteome</keyword>
<reference evidence="2" key="1">
    <citation type="submission" date="2016-10" db="EMBL/GenBank/DDBJ databases">
        <authorList>
            <person name="Varghese N."/>
            <person name="Submissions S."/>
        </authorList>
    </citation>
    <scope>NUCLEOTIDE SEQUENCE [LARGE SCALE GENOMIC DNA]</scope>
    <source>
        <strain evidence="2">DSM 22251</strain>
    </source>
</reference>
<accession>A0A1I3L016</accession>
<evidence type="ECO:0000313" key="1">
    <source>
        <dbReference type="EMBL" id="SFI78020.1"/>
    </source>
</evidence>
<gene>
    <name evidence="1" type="ORF">SAMN05421638_1115</name>
</gene>
<dbReference type="EMBL" id="FORQ01000001">
    <property type="protein sequence ID" value="SFI78020.1"/>
    <property type="molecule type" value="Genomic_DNA"/>
</dbReference>
<dbReference type="AlphaFoldDB" id="A0A1I3L016"/>
<evidence type="ECO:0000313" key="2">
    <source>
        <dbReference type="Proteomes" id="UP000242560"/>
    </source>
</evidence>
<proteinExistence type="predicted"/>
<sequence length="91" mass="10714">MEIYKDNFGRCIWLMISHSEVRMDLQDLGPNFEYERCATVKNVSALCEALNTSYDSLESHLMLMLKDQKTAFDLFTNFLDSNQIYFEYYSG</sequence>
<protein>
    <submittedName>
        <fullName evidence="1">Uncharacterized protein</fullName>
    </submittedName>
</protein>
<name>A0A1I3L016_9FLAO</name>
<organism evidence="1 2">
    <name type="scientific">Kaistella treverensis</name>
    <dbReference type="NCBI Taxonomy" id="631455"/>
    <lineage>
        <taxon>Bacteria</taxon>
        <taxon>Pseudomonadati</taxon>
        <taxon>Bacteroidota</taxon>
        <taxon>Flavobacteriia</taxon>
        <taxon>Flavobacteriales</taxon>
        <taxon>Weeksellaceae</taxon>
        <taxon>Chryseobacterium group</taxon>
        <taxon>Kaistella</taxon>
    </lineage>
</organism>
<dbReference type="Proteomes" id="UP000242560">
    <property type="component" value="Unassembled WGS sequence"/>
</dbReference>